<keyword evidence="6 8" id="KW-0472">Membrane</keyword>
<dbReference type="NCBIfam" id="NF005929">
    <property type="entry name" value="PRK07946.1"/>
    <property type="match status" value="1"/>
</dbReference>
<dbReference type="AlphaFoldDB" id="A0A3P1SFP7"/>
<organism evidence="9 10">
    <name type="scientific">Schaalia canis</name>
    <dbReference type="NCBI Taxonomy" id="100469"/>
    <lineage>
        <taxon>Bacteria</taxon>
        <taxon>Bacillati</taxon>
        <taxon>Actinomycetota</taxon>
        <taxon>Actinomycetes</taxon>
        <taxon>Actinomycetales</taxon>
        <taxon>Actinomycetaceae</taxon>
        <taxon>Schaalia</taxon>
    </lineage>
</organism>
<keyword evidence="4 8" id="KW-0812">Transmembrane</keyword>
<dbReference type="Proteomes" id="UP000280444">
    <property type="component" value="Unassembled WGS sequence"/>
</dbReference>
<dbReference type="Gene3D" id="1.10.287.3510">
    <property type="match status" value="1"/>
</dbReference>
<sequence>MTAPSVTVLLIAAALAGTGVYLMLERSLSRIFIGLGLITHAVNVLLLAAGGAAGRPPLIGEETVESMGDPLPQAMMLTSIVLSLGTTAFGLALAYRSWRLTGHDEVIDDIEDRILSRRADDEVVSYIDEGATGDEDGDINYDDGDDQPHSEEPDSEEPRSGEPAPAEGNSGSVDESAVASSITTNSDRGQA</sequence>
<feature type="transmembrane region" description="Helical" evidence="8">
    <location>
        <begin position="74"/>
        <end position="95"/>
    </location>
</feature>
<dbReference type="InterPro" id="IPR039428">
    <property type="entry name" value="NUOK/Mnh_C1-like"/>
</dbReference>
<feature type="compositionally biased region" description="Polar residues" evidence="7">
    <location>
        <begin position="169"/>
        <end position="191"/>
    </location>
</feature>
<evidence type="ECO:0000256" key="1">
    <source>
        <dbReference type="ARBA" id="ARBA00004651"/>
    </source>
</evidence>
<evidence type="ECO:0000256" key="4">
    <source>
        <dbReference type="ARBA" id="ARBA00022692"/>
    </source>
</evidence>
<evidence type="ECO:0000313" key="10">
    <source>
        <dbReference type="Proteomes" id="UP000280444"/>
    </source>
</evidence>
<keyword evidence="10" id="KW-1185">Reference proteome</keyword>
<feature type="compositionally biased region" description="Acidic residues" evidence="7">
    <location>
        <begin position="131"/>
        <end position="145"/>
    </location>
</feature>
<feature type="transmembrane region" description="Helical" evidence="8">
    <location>
        <begin position="6"/>
        <end position="24"/>
    </location>
</feature>
<feature type="region of interest" description="Disordered" evidence="7">
    <location>
        <begin position="126"/>
        <end position="191"/>
    </location>
</feature>
<reference evidence="9 10" key="1">
    <citation type="submission" date="2018-11" db="EMBL/GenBank/DDBJ databases">
        <title>Genomes From Bacteria Associated with the Canine Oral Cavity: a Test Case for Automated Genome-Based Taxonomic Assignment.</title>
        <authorList>
            <person name="Coil D.A."/>
            <person name="Jospin G."/>
            <person name="Darling A.E."/>
            <person name="Wallis C."/>
            <person name="Davis I.J."/>
            <person name="Harris S."/>
            <person name="Eisen J.A."/>
            <person name="Holcombe L.J."/>
            <person name="O'Flynn C."/>
        </authorList>
    </citation>
    <scope>NUCLEOTIDE SEQUENCE [LARGE SCALE GENOMIC DNA]</scope>
    <source>
        <strain evidence="9 10">OH770</strain>
    </source>
</reference>
<dbReference type="EMBL" id="RQZF01000002">
    <property type="protein sequence ID" value="RRC95826.1"/>
    <property type="molecule type" value="Genomic_DNA"/>
</dbReference>
<comment type="subcellular location">
    <subcellularLocation>
        <location evidence="1">Cell membrane</location>
        <topology evidence="1">Multi-pass membrane protein</topology>
    </subcellularLocation>
</comment>
<dbReference type="Pfam" id="PF00420">
    <property type="entry name" value="Oxidored_q2"/>
    <property type="match status" value="1"/>
</dbReference>
<evidence type="ECO:0000256" key="3">
    <source>
        <dbReference type="ARBA" id="ARBA00022475"/>
    </source>
</evidence>
<evidence type="ECO:0000256" key="8">
    <source>
        <dbReference type="SAM" id="Phobius"/>
    </source>
</evidence>
<keyword evidence="5 8" id="KW-1133">Transmembrane helix</keyword>
<evidence type="ECO:0000256" key="7">
    <source>
        <dbReference type="SAM" id="MobiDB-lite"/>
    </source>
</evidence>
<evidence type="ECO:0000256" key="5">
    <source>
        <dbReference type="ARBA" id="ARBA00022989"/>
    </source>
</evidence>
<keyword evidence="3" id="KW-1003">Cell membrane</keyword>
<dbReference type="OrthoDB" id="9799219at2"/>
<comment type="caution">
    <text evidence="9">The sequence shown here is derived from an EMBL/GenBank/DDBJ whole genome shotgun (WGS) entry which is preliminary data.</text>
</comment>
<feature type="compositionally biased region" description="Basic and acidic residues" evidence="7">
    <location>
        <begin position="146"/>
        <end position="160"/>
    </location>
</feature>
<name>A0A3P1SFP7_9ACTO</name>
<evidence type="ECO:0000256" key="2">
    <source>
        <dbReference type="ARBA" id="ARBA00010388"/>
    </source>
</evidence>
<dbReference type="GO" id="GO:0005886">
    <property type="term" value="C:plasma membrane"/>
    <property type="evidence" value="ECO:0007669"/>
    <property type="project" value="UniProtKB-SubCell"/>
</dbReference>
<dbReference type="InterPro" id="IPR050601">
    <property type="entry name" value="CPA3_antiporter_subunitC"/>
</dbReference>
<evidence type="ECO:0000256" key="6">
    <source>
        <dbReference type="ARBA" id="ARBA00023136"/>
    </source>
</evidence>
<accession>A0A3P1SFP7</accession>
<protein>
    <submittedName>
        <fullName evidence="9">Na(+)/H(+) antiporter subunit C</fullName>
    </submittedName>
</protein>
<evidence type="ECO:0000313" key="9">
    <source>
        <dbReference type="EMBL" id="RRC95826.1"/>
    </source>
</evidence>
<comment type="similarity">
    <text evidence="2">Belongs to the CPA3 antiporters (TC 2.A.63) subunit C family.</text>
</comment>
<feature type="transmembrane region" description="Helical" evidence="8">
    <location>
        <begin position="31"/>
        <end position="54"/>
    </location>
</feature>
<gene>
    <name evidence="9" type="ORF">EII11_02870</name>
</gene>
<dbReference type="RefSeq" id="WP_124868449.1">
    <property type="nucleotide sequence ID" value="NZ_RQZF01000002.1"/>
</dbReference>
<dbReference type="PANTHER" id="PTHR34583:SF2">
    <property type="entry name" value="ANTIPORTER SUBUNIT MNHC2-RELATED"/>
    <property type="match status" value="1"/>
</dbReference>
<proteinExistence type="inferred from homology"/>
<dbReference type="PANTHER" id="PTHR34583">
    <property type="entry name" value="ANTIPORTER SUBUNIT MNHC2-RELATED"/>
    <property type="match status" value="1"/>
</dbReference>